<evidence type="ECO:0000256" key="1">
    <source>
        <dbReference type="ARBA" id="ARBA00001947"/>
    </source>
</evidence>
<dbReference type="PANTHER" id="PTHR43690:SF18">
    <property type="entry name" value="INSULIN-DEGRADING ENZYME-RELATED"/>
    <property type="match status" value="1"/>
</dbReference>
<dbReference type="GO" id="GO:0005829">
    <property type="term" value="C:cytosol"/>
    <property type="evidence" value="ECO:0007669"/>
    <property type="project" value="TreeGrafter"/>
</dbReference>
<feature type="domain" description="Peptidase M16 C-terminal" evidence="10">
    <location>
        <begin position="149"/>
        <end position="316"/>
    </location>
</feature>
<dbReference type="InterPro" id="IPR054734">
    <property type="entry name" value="PqqF-like_C_4"/>
</dbReference>
<evidence type="ECO:0000256" key="5">
    <source>
        <dbReference type="ARBA" id="ARBA00022801"/>
    </source>
</evidence>
<keyword evidence="3" id="KW-0645">Protease</keyword>
<dbReference type="Pfam" id="PF05193">
    <property type="entry name" value="Peptidase_M16_C"/>
    <property type="match status" value="1"/>
</dbReference>
<dbReference type="PROSITE" id="PS00143">
    <property type="entry name" value="INSULINASE"/>
    <property type="match status" value="1"/>
</dbReference>
<keyword evidence="7" id="KW-0482">Metalloprotease</keyword>
<comment type="cofactor">
    <cofactor evidence="1">
        <name>Zn(2+)</name>
        <dbReference type="ChEBI" id="CHEBI:29105"/>
    </cofactor>
</comment>
<accession>A0A0H5R9Q4</accession>
<dbReference type="FunFam" id="3.30.830.10:FF:000005">
    <property type="entry name" value="nardilysin isoform X1"/>
    <property type="match status" value="1"/>
</dbReference>
<feature type="domain" description="Coenzyme PQQ synthesis protein F-like C-terminal lobe" evidence="12">
    <location>
        <begin position="723"/>
        <end position="822"/>
    </location>
</feature>
<dbReference type="AlphaFoldDB" id="A0A0H5R9Q4"/>
<dbReference type="GO" id="GO:0043171">
    <property type="term" value="P:peptide catabolic process"/>
    <property type="evidence" value="ECO:0007669"/>
    <property type="project" value="TreeGrafter"/>
</dbReference>
<evidence type="ECO:0000256" key="4">
    <source>
        <dbReference type="ARBA" id="ARBA00022723"/>
    </source>
</evidence>
<dbReference type="EMBL" id="HACM01010418">
    <property type="protein sequence ID" value="CRZ10860.1"/>
    <property type="molecule type" value="Transcribed_RNA"/>
</dbReference>
<evidence type="ECO:0000256" key="6">
    <source>
        <dbReference type="ARBA" id="ARBA00022833"/>
    </source>
</evidence>
<dbReference type="FunFam" id="3.30.830.10:FF:000012">
    <property type="entry name" value="Protease 3"/>
    <property type="match status" value="1"/>
</dbReference>
<evidence type="ECO:0008006" key="14">
    <source>
        <dbReference type="Google" id="ProtNLM"/>
    </source>
</evidence>
<feature type="domain" description="Peptidase M16 middle/third" evidence="11">
    <location>
        <begin position="336"/>
        <end position="617"/>
    </location>
</feature>
<dbReference type="InterPro" id="IPR007863">
    <property type="entry name" value="Peptidase_M16_C"/>
</dbReference>
<dbReference type="GO" id="GO:0004222">
    <property type="term" value="F:metalloendopeptidase activity"/>
    <property type="evidence" value="ECO:0007669"/>
    <property type="project" value="InterPro"/>
</dbReference>
<dbReference type="InterPro" id="IPR011765">
    <property type="entry name" value="Pept_M16_N"/>
</dbReference>
<comment type="similarity">
    <text evidence="2 8">Belongs to the peptidase M16 family.</text>
</comment>
<evidence type="ECO:0000256" key="2">
    <source>
        <dbReference type="ARBA" id="ARBA00007261"/>
    </source>
</evidence>
<dbReference type="GO" id="GO:0046872">
    <property type="term" value="F:metal ion binding"/>
    <property type="evidence" value="ECO:0007669"/>
    <property type="project" value="UniProtKB-KW"/>
</dbReference>
<name>A0A0H5R9Q4_9EUKA</name>
<organism evidence="13">
    <name type="scientific">Spongospora subterranea</name>
    <dbReference type="NCBI Taxonomy" id="70186"/>
    <lineage>
        <taxon>Eukaryota</taxon>
        <taxon>Sar</taxon>
        <taxon>Rhizaria</taxon>
        <taxon>Endomyxa</taxon>
        <taxon>Phytomyxea</taxon>
        <taxon>Plasmodiophorida</taxon>
        <taxon>Plasmodiophoridae</taxon>
        <taxon>Spongospora</taxon>
    </lineage>
</organism>
<keyword evidence="5" id="KW-0378">Hydrolase</keyword>
<dbReference type="PANTHER" id="PTHR43690">
    <property type="entry name" value="NARDILYSIN"/>
    <property type="match status" value="1"/>
</dbReference>
<dbReference type="GO" id="GO:0051603">
    <property type="term" value="P:proteolysis involved in protein catabolic process"/>
    <property type="evidence" value="ECO:0007669"/>
    <property type="project" value="TreeGrafter"/>
</dbReference>
<sequence>MEVGVGHFSDPDDLPGLAHFLEHMLFLGTAKYPDENSFSGFLSQHSGSSNAYTASENTSYHFEIIRGFLSEALDRFAQFFVHPLFTESATDRELKAVENEHQKNSQSDMWRFFQLLKSTANQKGTPFTKFGTGNYETLSVIPKQQGIDTRTALLTFYNQYYSANLMYLCVLGAGSLDEIEEQVKASFSSIENRGLTAQFFPGPVFDEISFCRMYYKLPVKDNRSVQLVWELPSTEGLYRLNPSGFLSHLIGHEAEGSILSALKSRSWATGLSSGESFSATGFAIFTVSIEVSIKGLDHVNDIISIVFEYIRLLQRADSDILQRLYLERKQIGEIKFRFKGKERPSSLCSELSRNLHKVRGEDVLSAHYLYHDFDEATIRTFASFLTPERARFEVESQSFSDRCNSSEKWYGTLYHVDVLEEKILQLFNKDTCSNELHLPRPNNFIASDFHIKTPMKTAVFDEAPLLVQDDDRLKLWVKTDTTFGKPKLNVMAMFYSIDAYCSPRSAVLCQLYCKLVTESLTEFSYNAELAGLSFALDPNPAGIELHVRGYNEKLHVLLERIIDPMAKAEFDPARFELIRESVKRAFINFELEQPYHHSLYHQAMATELPKWSTTSRIAEIDNISFEDVLIFARVLLSHGHWEVLIHGNTLTEDAIRIGQQLTLRIPLAPTVKVRSDLRVAKLPARLETLHTKTVQNPDEINSSILVYFQIGPDEVTVRAKLRLFAHLINEPCFNRLRTIETLGYLVFSGMQEQRGVLGFRFIVQSSEHSPTYLHSRIAAFVVEFRQIVAIMSIEDFQSNLMAVIANRKQKDKTLFEETKRLWVQIARHRYEFTARTNEAKELSLLTKGDMLNFIDNYIMSDGEGVRRFSALVFGSQHDDQCIPVGGYALQDFDQFKRSLDLFPCLE</sequence>
<proteinExistence type="inferred from homology"/>
<feature type="domain" description="Peptidase M16 N-terminal" evidence="9">
    <location>
        <begin position="3"/>
        <end position="121"/>
    </location>
</feature>
<keyword evidence="4" id="KW-0479">Metal-binding</keyword>
<dbReference type="Pfam" id="PF22456">
    <property type="entry name" value="PqqF-like_C_4"/>
    <property type="match status" value="1"/>
</dbReference>
<evidence type="ECO:0000259" key="12">
    <source>
        <dbReference type="Pfam" id="PF22456"/>
    </source>
</evidence>
<evidence type="ECO:0000259" key="10">
    <source>
        <dbReference type="Pfam" id="PF05193"/>
    </source>
</evidence>
<dbReference type="Pfam" id="PF16187">
    <property type="entry name" value="Peptidase_M16_M"/>
    <property type="match status" value="1"/>
</dbReference>
<dbReference type="Pfam" id="PF00675">
    <property type="entry name" value="Peptidase_M16"/>
    <property type="match status" value="1"/>
</dbReference>
<evidence type="ECO:0000313" key="13">
    <source>
        <dbReference type="EMBL" id="CRZ10860.1"/>
    </source>
</evidence>
<evidence type="ECO:0000256" key="7">
    <source>
        <dbReference type="ARBA" id="ARBA00023049"/>
    </source>
</evidence>
<keyword evidence="6" id="KW-0862">Zinc</keyword>
<protein>
    <recommendedName>
        <fullName evidence="14">Insulin-degrading enzyme</fullName>
    </recommendedName>
</protein>
<evidence type="ECO:0000259" key="9">
    <source>
        <dbReference type="Pfam" id="PF00675"/>
    </source>
</evidence>
<reference evidence="13" key="1">
    <citation type="submission" date="2015-04" db="EMBL/GenBank/DDBJ databases">
        <title>The genome sequence of the plant pathogenic Rhizarian Plasmodiophora brassicae reveals insights in its biotrophic life cycle and the origin of chitin synthesis.</title>
        <authorList>
            <person name="Schwelm A."/>
            <person name="Fogelqvist J."/>
            <person name="Knaust A."/>
            <person name="Julke S."/>
            <person name="Lilja T."/>
            <person name="Dhandapani V."/>
            <person name="Bonilla-Rosso G."/>
            <person name="Karlsson M."/>
            <person name="Shevchenko A."/>
            <person name="Choi S.R."/>
            <person name="Kim H.G."/>
            <person name="Park J.Y."/>
            <person name="Lim Y.P."/>
            <person name="Ludwig-Muller J."/>
            <person name="Dixelius C."/>
        </authorList>
    </citation>
    <scope>NUCLEOTIDE SEQUENCE</scope>
    <source>
        <tissue evidence="13">Potato root galls</tissue>
    </source>
</reference>
<dbReference type="SUPFAM" id="SSF63411">
    <property type="entry name" value="LuxS/MPP-like metallohydrolase"/>
    <property type="match status" value="4"/>
</dbReference>
<dbReference type="InterPro" id="IPR050626">
    <property type="entry name" value="Peptidase_M16"/>
</dbReference>
<dbReference type="Gene3D" id="3.30.830.10">
    <property type="entry name" value="Metalloenzyme, LuxS/M16 peptidase-like"/>
    <property type="match status" value="4"/>
</dbReference>
<evidence type="ECO:0000256" key="3">
    <source>
        <dbReference type="ARBA" id="ARBA00022670"/>
    </source>
</evidence>
<dbReference type="InterPro" id="IPR032632">
    <property type="entry name" value="Peptidase_M16_M"/>
</dbReference>
<evidence type="ECO:0000256" key="8">
    <source>
        <dbReference type="RuleBase" id="RU004447"/>
    </source>
</evidence>
<dbReference type="InterPro" id="IPR011249">
    <property type="entry name" value="Metalloenz_LuxS/M16"/>
</dbReference>
<dbReference type="InterPro" id="IPR001431">
    <property type="entry name" value="Pept_M16_Zn_BS"/>
</dbReference>
<dbReference type="GO" id="GO:0005739">
    <property type="term" value="C:mitochondrion"/>
    <property type="evidence" value="ECO:0007669"/>
    <property type="project" value="TreeGrafter"/>
</dbReference>
<evidence type="ECO:0000259" key="11">
    <source>
        <dbReference type="Pfam" id="PF16187"/>
    </source>
</evidence>